<sequence length="843" mass="90197">KRTNTLTLVGSMLPPLLHRLLFKMSLFHDIKLKRRKVDSRGSSDGENNGDVNTSSPEPQPPPPPLLHPGSNLSQDNHGQGIQGQGNHSQGSQSQGNYGGGNHGPGNHADGSHQSRRSSLGSNAGCNTAGPEGRDSPDKPPSRSHCDSDDEERRGFDSAAPTLDLSNVRTTSTTTTTTTWTPDSSAFIRTTAGAEASSKDDESLSVLRRISQYRPVTSTTTSSQVAVMSWTPPSEARSSDSGGGGYATYASYQRSPAAPLYYRRASASAASEDDAPTAVWRREDSSSAGVADPPAWEKASVPDSQALNLCVAGLAPSTSRGGAEDEDEQPMVCMICEDKATGLHYGIITCEGCKGFFKRTVQNKRVYTCVADGNCEITKAQRNRCQYCRFQKCLRQGMVLAAVREDRMPGGRNSGAVYNLYKVKYKKHKKGPKNGQLMLRPDPGSPAAVSAVAAAAKSSALSVSKSPLDPKGSGTLVSLAGSKALVPLTQSTATTTTTTTNGGLSSSSSLRYQQSGGNGGGGGSADWVNGGILKTALTSPSEVMHLRHAVLEQSSSASRVPPSRGGPGVLMERRSLSAEQAAAMIDQLIECDDFEDVATLNNMRDLLNDWEDLSRKLRQIADKIVHKLVQWTKRLPFYAEIPLAVHTQLLAHKWHELVVLTTAAYQAIQLPARVAPSSSCSSSSSTSSTSSEPGVGPHSPPAAPAADVSRETAAALCELQRTLAALMGQPVTLVQLPSEALPLVDQMTGLASELRRTRLCLEEYVCLKVVIMLSYEDPSQRQLEAIQERYLSALRVFTETRFPNQGSRFADLLARLPEIQAAAALLLHSKMFYVPFLLNSSITR</sequence>
<comment type="caution">
    <text evidence="1">The sequence shown here is derived from an EMBL/GenBank/DDBJ whole genome shotgun (WGS) entry which is preliminary data.</text>
</comment>
<accession>A0AC60P3L4</accession>
<gene>
    <name evidence="1" type="ORF">HPB47_008835</name>
</gene>
<keyword evidence="2" id="KW-1185">Reference proteome</keyword>
<reference evidence="1 2" key="1">
    <citation type="journal article" date="2020" name="Cell">
        <title>Large-Scale Comparative Analyses of Tick Genomes Elucidate Their Genetic Diversity and Vector Capacities.</title>
        <authorList>
            <consortium name="Tick Genome and Microbiome Consortium (TIGMIC)"/>
            <person name="Jia N."/>
            <person name="Wang J."/>
            <person name="Shi W."/>
            <person name="Du L."/>
            <person name="Sun Y."/>
            <person name="Zhan W."/>
            <person name="Jiang J.F."/>
            <person name="Wang Q."/>
            <person name="Zhang B."/>
            <person name="Ji P."/>
            <person name="Bell-Sakyi L."/>
            <person name="Cui X.M."/>
            <person name="Yuan T.T."/>
            <person name="Jiang B.G."/>
            <person name="Yang W.F."/>
            <person name="Lam T.T."/>
            <person name="Chang Q.C."/>
            <person name="Ding S.J."/>
            <person name="Wang X.J."/>
            <person name="Zhu J.G."/>
            <person name="Ruan X.D."/>
            <person name="Zhao L."/>
            <person name="Wei J.T."/>
            <person name="Ye R.Z."/>
            <person name="Que T.C."/>
            <person name="Du C.H."/>
            <person name="Zhou Y.H."/>
            <person name="Cheng J.X."/>
            <person name="Dai P.F."/>
            <person name="Guo W.B."/>
            <person name="Han X.H."/>
            <person name="Huang E.J."/>
            <person name="Li L.F."/>
            <person name="Wei W."/>
            <person name="Gao Y.C."/>
            <person name="Liu J.Z."/>
            <person name="Shao H.Z."/>
            <person name="Wang X."/>
            <person name="Wang C.C."/>
            <person name="Yang T.C."/>
            <person name="Huo Q.B."/>
            <person name="Li W."/>
            <person name="Chen H.Y."/>
            <person name="Chen S.E."/>
            <person name="Zhou L.G."/>
            <person name="Ni X.B."/>
            <person name="Tian J.H."/>
            <person name="Sheng Y."/>
            <person name="Liu T."/>
            <person name="Pan Y.S."/>
            <person name="Xia L.Y."/>
            <person name="Li J."/>
            <person name="Zhao F."/>
            <person name="Cao W.C."/>
        </authorList>
    </citation>
    <scope>NUCLEOTIDE SEQUENCE [LARGE SCALE GENOMIC DNA]</scope>
    <source>
        <strain evidence="1">Iper-2018</strain>
    </source>
</reference>
<dbReference type="Proteomes" id="UP000805193">
    <property type="component" value="Unassembled WGS sequence"/>
</dbReference>
<protein>
    <submittedName>
        <fullName evidence="1">Uncharacterized protein</fullName>
    </submittedName>
</protein>
<proteinExistence type="predicted"/>
<evidence type="ECO:0000313" key="2">
    <source>
        <dbReference type="Proteomes" id="UP000805193"/>
    </source>
</evidence>
<name>A0AC60P3L4_IXOPE</name>
<organism evidence="1 2">
    <name type="scientific">Ixodes persulcatus</name>
    <name type="common">Taiga tick</name>
    <dbReference type="NCBI Taxonomy" id="34615"/>
    <lineage>
        <taxon>Eukaryota</taxon>
        <taxon>Metazoa</taxon>
        <taxon>Ecdysozoa</taxon>
        <taxon>Arthropoda</taxon>
        <taxon>Chelicerata</taxon>
        <taxon>Arachnida</taxon>
        <taxon>Acari</taxon>
        <taxon>Parasitiformes</taxon>
        <taxon>Ixodida</taxon>
        <taxon>Ixodoidea</taxon>
        <taxon>Ixodidae</taxon>
        <taxon>Ixodinae</taxon>
        <taxon>Ixodes</taxon>
    </lineage>
</organism>
<dbReference type="EMBL" id="JABSTQ010011214">
    <property type="protein sequence ID" value="KAG0414010.1"/>
    <property type="molecule type" value="Genomic_DNA"/>
</dbReference>
<evidence type="ECO:0000313" key="1">
    <source>
        <dbReference type="EMBL" id="KAG0414010.1"/>
    </source>
</evidence>
<feature type="non-terminal residue" evidence="1">
    <location>
        <position position="1"/>
    </location>
</feature>